<dbReference type="InterPro" id="IPR052731">
    <property type="entry name" value="B_subtilis_Trans_State_Reg"/>
</dbReference>
<dbReference type="SMART" id="SM00966">
    <property type="entry name" value="SpoVT_AbrB"/>
    <property type="match status" value="1"/>
</dbReference>
<proteinExistence type="predicted"/>
<dbReference type="Proteomes" id="UP000322524">
    <property type="component" value="Unassembled WGS sequence"/>
</dbReference>
<dbReference type="PANTHER" id="PTHR36432">
    <property type="match status" value="1"/>
</dbReference>
<dbReference type="NCBIfam" id="TIGR01439">
    <property type="entry name" value="lp_hng_hel_AbrB"/>
    <property type="match status" value="1"/>
</dbReference>
<dbReference type="PANTHER" id="PTHR36432:SF4">
    <property type="entry name" value="TRANSITION STATE REGULATOR ABH-RELATED"/>
    <property type="match status" value="1"/>
</dbReference>
<dbReference type="Pfam" id="PF04014">
    <property type="entry name" value="MazE_antitoxin"/>
    <property type="match status" value="1"/>
</dbReference>
<evidence type="ECO:0000259" key="2">
    <source>
        <dbReference type="PROSITE" id="PS51740"/>
    </source>
</evidence>
<organism evidence="3 4">
    <name type="scientific">Sutcliffiella horikoshii</name>
    <dbReference type="NCBI Taxonomy" id="79883"/>
    <lineage>
        <taxon>Bacteria</taxon>
        <taxon>Bacillati</taxon>
        <taxon>Bacillota</taxon>
        <taxon>Bacilli</taxon>
        <taxon>Bacillales</taxon>
        <taxon>Bacillaceae</taxon>
        <taxon>Sutcliffiella</taxon>
    </lineage>
</organism>
<accession>A0A5D4SA42</accession>
<dbReference type="AlphaFoldDB" id="A0A5D4SA42"/>
<protein>
    <submittedName>
        <fullName evidence="3">AbrB/MazE/SpoVT family DNA-binding domain-containing protein</fullName>
    </submittedName>
</protein>
<dbReference type="SUPFAM" id="SSF89447">
    <property type="entry name" value="AbrB/MazE/MraZ-like"/>
    <property type="match status" value="1"/>
</dbReference>
<dbReference type="PROSITE" id="PS51740">
    <property type="entry name" value="SPOVT_ABRB"/>
    <property type="match status" value="1"/>
</dbReference>
<dbReference type="EMBL" id="VTEV01000015">
    <property type="protein sequence ID" value="TYS60517.1"/>
    <property type="molecule type" value="Genomic_DNA"/>
</dbReference>
<sequence length="83" mass="9498">MKATGIVRQVDELGRIVLPMELRKVLSIKEKEPIEIFVNGNQIILEKYQPGCHLCGEVKLNLGEVNNKKICPDCAEKVYKLYR</sequence>
<dbReference type="OrthoDB" id="9782993at2"/>
<evidence type="ECO:0000256" key="1">
    <source>
        <dbReference type="PROSITE-ProRule" id="PRU01076"/>
    </source>
</evidence>
<evidence type="ECO:0000313" key="4">
    <source>
        <dbReference type="Proteomes" id="UP000322524"/>
    </source>
</evidence>
<feature type="domain" description="SpoVT-AbrB" evidence="2">
    <location>
        <begin position="5"/>
        <end position="50"/>
    </location>
</feature>
<evidence type="ECO:0000313" key="3">
    <source>
        <dbReference type="EMBL" id="TYS60517.1"/>
    </source>
</evidence>
<comment type="caution">
    <text evidence="3">The sequence shown here is derived from an EMBL/GenBank/DDBJ whole genome shotgun (WGS) entry which is preliminary data.</text>
</comment>
<keyword evidence="1 3" id="KW-0238">DNA-binding</keyword>
<dbReference type="GO" id="GO:0003677">
    <property type="term" value="F:DNA binding"/>
    <property type="evidence" value="ECO:0007669"/>
    <property type="project" value="UniProtKB-UniRule"/>
</dbReference>
<name>A0A5D4SA42_9BACI</name>
<dbReference type="RefSeq" id="WP_148990223.1">
    <property type="nucleotide sequence ID" value="NZ_VTEV01000015.1"/>
</dbReference>
<dbReference type="InterPro" id="IPR037914">
    <property type="entry name" value="SpoVT-AbrB_sf"/>
</dbReference>
<dbReference type="InterPro" id="IPR007159">
    <property type="entry name" value="SpoVT-AbrB_dom"/>
</dbReference>
<gene>
    <name evidence="3" type="ORF">FZC76_21865</name>
</gene>
<dbReference type="Gene3D" id="2.10.260.10">
    <property type="match status" value="1"/>
</dbReference>
<reference evidence="3 4" key="1">
    <citation type="submission" date="2019-08" db="EMBL/GenBank/DDBJ databases">
        <title>Bacillus genomes from the desert of Cuatro Cienegas, Coahuila.</title>
        <authorList>
            <person name="Olmedo-Alvarez G."/>
        </authorList>
    </citation>
    <scope>NUCLEOTIDE SEQUENCE [LARGE SCALE GENOMIC DNA]</scope>
    <source>
        <strain evidence="3 4">CH28_1T</strain>
    </source>
</reference>